<dbReference type="GO" id="GO:0016747">
    <property type="term" value="F:acyltransferase activity, transferring groups other than amino-acyl groups"/>
    <property type="evidence" value="ECO:0007669"/>
    <property type="project" value="InterPro"/>
</dbReference>
<dbReference type="PANTHER" id="PTHR43877:SF8">
    <property type="entry name" value="N-ACETYLGLUTAMATE SYNTHASE-RELATED"/>
    <property type="match status" value="1"/>
</dbReference>
<dbReference type="PROSITE" id="PS51186">
    <property type="entry name" value="GNAT"/>
    <property type="match status" value="1"/>
</dbReference>
<reference evidence="4" key="1">
    <citation type="journal article" date="2014" name="Int. J. Syst. Evol. Microbiol.">
        <title>Complete genome sequence of Corynebacterium casei LMG S-19264T (=DSM 44701T), isolated from a smear-ripened cheese.</title>
        <authorList>
            <consortium name="US DOE Joint Genome Institute (JGI-PGF)"/>
            <person name="Walter F."/>
            <person name="Albersmeier A."/>
            <person name="Kalinowski J."/>
            <person name="Ruckert C."/>
        </authorList>
    </citation>
    <scope>NUCLEOTIDE SEQUENCE</scope>
    <source>
        <strain evidence="4">JCM 31311</strain>
    </source>
</reference>
<dbReference type="RefSeq" id="WP_189088498.1">
    <property type="nucleotide sequence ID" value="NZ_BMQL01000004.1"/>
</dbReference>
<dbReference type="AlphaFoldDB" id="A0A918F2Y7"/>
<dbReference type="PANTHER" id="PTHR43877">
    <property type="entry name" value="AMINOALKYLPHOSPHONATE N-ACETYLTRANSFERASE-RELATED-RELATED"/>
    <property type="match status" value="1"/>
</dbReference>
<dbReference type="Pfam" id="PF00583">
    <property type="entry name" value="Acetyltransf_1"/>
    <property type="match status" value="1"/>
</dbReference>
<dbReference type="Proteomes" id="UP000603865">
    <property type="component" value="Unassembled WGS sequence"/>
</dbReference>
<evidence type="ECO:0000313" key="4">
    <source>
        <dbReference type="EMBL" id="GGQ99899.1"/>
    </source>
</evidence>
<keyword evidence="1" id="KW-0808">Transferase</keyword>
<proteinExistence type="predicted"/>
<keyword evidence="5" id="KW-1185">Reference proteome</keyword>
<name>A0A918F2Y7_9DEIO</name>
<comment type="caution">
    <text evidence="4">The sequence shown here is derived from an EMBL/GenBank/DDBJ whole genome shotgun (WGS) entry which is preliminary data.</text>
</comment>
<accession>A0A918F2Y7</accession>
<dbReference type="Gene3D" id="3.40.630.30">
    <property type="match status" value="1"/>
</dbReference>
<keyword evidence="2" id="KW-0012">Acyltransferase</keyword>
<evidence type="ECO:0000256" key="2">
    <source>
        <dbReference type="ARBA" id="ARBA00023315"/>
    </source>
</evidence>
<dbReference type="InterPro" id="IPR016181">
    <property type="entry name" value="Acyl_CoA_acyltransferase"/>
</dbReference>
<dbReference type="InterPro" id="IPR000182">
    <property type="entry name" value="GNAT_dom"/>
</dbReference>
<evidence type="ECO:0000256" key="1">
    <source>
        <dbReference type="ARBA" id="ARBA00022679"/>
    </source>
</evidence>
<dbReference type="InterPro" id="IPR050832">
    <property type="entry name" value="Bact_Acetyltransf"/>
</dbReference>
<evidence type="ECO:0000259" key="3">
    <source>
        <dbReference type="PROSITE" id="PS51186"/>
    </source>
</evidence>
<organism evidence="4 5">
    <name type="scientific">Deinococcus ruber</name>
    <dbReference type="NCBI Taxonomy" id="1848197"/>
    <lineage>
        <taxon>Bacteria</taxon>
        <taxon>Thermotogati</taxon>
        <taxon>Deinococcota</taxon>
        <taxon>Deinococci</taxon>
        <taxon>Deinococcales</taxon>
        <taxon>Deinococcaceae</taxon>
        <taxon>Deinococcus</taxon>
    </lineage>
</organism>
<dbReference type="EMBL" id="BMQL01000004">
    <property type="protein sequence ID" value="GGQ99899.1"/>
    <property type="molecule type" value="Genomic_DNA"/>
</dbReference>
<sequence length="341" mass="37899">MTTTFELHDPRTLGLETRLEVARLNAEAYAYANPDEPPLNPEVGAEDLLQSWGDERMTLLLAREGEQLIAQGRLSYDLKQNTDKGNLHVVVRPGERRRSVGRQIVARLAQEALKLNRTSYYAATSSRSPDGEAFLAALGARASLPSIISELYLKNLDQAMLQRWVTRPEGDPYRLHRFQHVPEHELGRVANVYDVMNTAPRGDLEFEDWVTTPEHIQSQQTAYAAIGGKTLLYVVEHLPTEQFVAFSQVGWHPTRAALIDQWGTGVHPDHRGQGLGKWVKAAVLQDLPAHNPEGLKIYTGNADVNAAMLGINRALGYAPAFNRIEWQGQTQDILAAVSANA</sequence>
<gene>
    <name evidence="4" type="ORF">GCM10008957_10710</name>
</gene>
<protein>
    <submittedName>
        <fullName evidence="4">GNAT family N-acetyltransferase</fullName>
    </submittedName>
</protein>
<evidence type="ECO:0000313" key="5">
    <source>
        <dbReference type="Proteomes" id="UP000603865"/>
    </source>
</evidence>
<dbReference type="SUPFAM" id="SSF55729">
    <property type="entry name" value="Acyl-CoA N-acyltransferases (Nat)"/>
    <property type="match status" value="2"/>
</dbReference>
<reference evidence="4" key="2">
    <citation type="submission" date="2020-09" db="EMBL/GenBank/DDBJ databases">
        <authorList>
            <person name="Sun Q."/>
            <person name="Ohkuma M."/>
        </authorList>
    </citation>
    <scope>NUCLEOTIDE SEQUENCE</scope>
    <source>
        <strain evidence="4">JCM 31311</strain>
    </source>
</reference>
<feature type="domain" description="N-acetyltransferase" evidence="3">
    <location>
        <begin position="19"/>
        <end position="157"/>
    </location>
</feature>